<evidence type="ECO:0000313" key="2">
    <source>
        <dbReference type="EMBL" id="RZF37178.1"/>
    </source>
</evidence>
<organism evidence="2 3">
    <name type="scientific">Laodelphax striatellus</name>
    <name type="common">Small brown planthopper</name>
    <name type="synonym">Delphax striatella</name>
    <dbReference type="NCBI Taxonomy" id="195883"/>
    <lineage>
        <taxon>Eukaryota</taxon>
        <taxon>Metazoa</taxon>
        <taxon>Ecdysozoa</taxon>
        <taxon>Arthropoda</taxon>
        <taxon>Hexapoda</taxon>
        <taxon>Insecta</taxon>
        <taxon>Pterygota</taxon>
        <taxon>Neoptera</taxon>
        <taxon>Paraneoptera</taxon>
        <taxon>Hemiptera</taxon>
        <taxon>Auchenorrhyncha</taxon>
        <taxon>Fulgoroidea</taxon>
        <taxon>Delphacidae</taxon>
        <taxon>Criomorphinae</taxon>
        <taxon>Laodelphax</taxon>
    </lineage>
</organism>
<evidence type="ECO:0000313" key="3">
    <source>
        <dbReference type="Proteomes" id="UP000291343"/>
    </source>
</evidence>
<dbReference type="Proteomes" id="UP000291343">
    <property type="component" value="Unassembled WGS sequence"/>
</dbReference>
<protein>
    <submittedName>
        <fullName evidence="2">Uncharacterized protein</fullName>
    </submittedName>
</protein>
<feature type="region of interest" description="Disordered" evidence="1">
    <location>
        <begin position="70"/>
        <end position="91"/>
    </location>
</feature>
<gene>
    <name evidence="2" type="ORF">LSTR_LSTR009703</name>
</gene>
<evidence type="ECO:0000256" key="1">
    <source>
        <dbReference type="SAM" id="MobiDB-lite"/>
    </source>
</evidence>
<reference evidence="2 3" key="1">
    <citation type="journal article" date="2017" name="Gigascience">
        <title>Genome sequence of the small brown planthopper, Laodelphax striatellus.</title>
        <authorList>
            <person name="Zhu J."/>
            <person name="Jiang F."/>
            <person name="Wang X."/>
            <person name="Yang P."/>
            <person name="Bao Y."/>
            <person name="Zhao W."/>
            <person name="Wang W."/>
            <person name="Lu H."/>
            <person name="Wang Q."/>
            <person name="Cui N."/>
            <person name="Li J."/>
            <person name="Chen X."/>
            <person name="Luo L."/>
            <person name="Yu J."/>
            <person name="Kang L."/>
            <person name="Cui F."/>
        </authorList>
    </citation>
    <scope>NUCLEOTIDE SEQUENCE [LARGE SCALE GENOMIC DNA]</scope>
    <source>
        <strain evidence="2">Lst14</strain>
    </source>
</reference>
<name>A0A482WUN3_LAOST</name>
<keyword evidence="3" id="KW-1185">Reference proteome</keyword>
<dbReference type="InParanoid" id="A0A482WUN3"/>
<dbReference type="AlphaFoldDB" id="A0A482WUN3"/>
<comment type="caution">
    <text evidence="2">The sequence shown here is derived from an EMBL/GenBank/DDBJ whole genome shotgun (WGS) entry which is preliminary data.</text>
</comment>
<dbReference type="EMBL" id="QKKF02025202">
    <property type="protein sequence ID" value="RZF37178.1"/>
    <property type="molecule type" value="Genomic_DNA"/>
</dbReference>
<sequence>MERRMAEDECVGKQMRWRWVVHTTPYHSVVLWFIRLVGRDGHGCGTCPGSLGTDDVRCDCDTMGTVTESSTPESMTECDCARGRSNPAQVH</sequence>
<proteinExistence type="predicted"/>
<accession>A0A482WUN3</accession>